<name>A0A8H3UN56_VENIN</name>
<evidence type="ECO:0000313" key="4">
    <source>
        <dbReference type="EMBL" id="KAE9986273.1"/>
    </source>
</evidence>
<reference evidence="3 5" key="1">
    <citation type="submission" date="2018-12" db="EMBL/GenBank/DDBJ databases">
        <title>Venturia inaequalis Genome Resource.</title>
        <authorList>
            <person name="Lichtner F.J."/>
        </authorList>
    </citation>
    <scope>NUCLEOTIDE SEQUENCE [LARGE SCALE GENOMIC DNA]</scope>
    <source>
        <strain evidence="3 5">120213</strain>
        <strain evidence="4 6">DMI_063113</strain>
    </source>
</reference>
<feature type="transmembrane region" description="Helical" evidence="2">
    <location>
        <begin position="12"/>
        <end position="33"/>
    </location>
</feature>
<keyword evidence="2" id="KW-1133">Transmembrane helix</keyword>
<evidence type="ECO:0000256" key="2">
    <source>
        <dbReference type="SAM" id="Phobius"/>
    </source>
</evidence>
<sequence length="151" mass="16284">MDPAPLSHKAVAGILTGSIIGLALLISGTWFLLRRRRAKKAREKEMEEARETGETEESVEVEAKEKTEAQRSEMAADDVVELPTDKGDVELEAKHGEHEMLGQGSASGVVEAFELPGDEVVRDTSEKGKGHGVTIRLAEDGPDAKLVHEGT</sequence>
<accession>A0A8H3UN56</accession>
<organism evidence="3 5">
    <name type="scientific">Venturia inaequalis</name>
    <name type="common">Apple scab fungus</name>
    <dbReference type="NCBI Taxonomy" id="5025"/>
    <lineage>
        <taxon>Eukaryota</taxon>
        <taxon>Fungi</taxon>
        <taxon>Dikarya</taxon>
        <taxon>Ascomycota</taxon>
        <taxon>Pezizomycotina</taxon>
        <taxon>Dothideomycetes</taxon>
        <taxon>Pleosporomycetidae</taxon>
        <taxon>Venturiales</taxon>
        <taxon>Venturiaceae</taxon>
        <taxon>Venturia</taxon>
    </lineage>
</organism>
<dbReference type="EMBL" id="WNWR01000262">
    <property type="protein sequence ID" value="KAE9986273.1"/>
    <property type="molecule type" value="Genomic_DNA"/>
</dbReference>
<dbReference type="EMBL" id="WNWS01000290">
    <property type="protein sequence ID" value="KAE9971719.1"/>
    <property type="molecule type" value="Genomic_DNA"/>
</dbReference>
<feature type="region of interest" description="Disordered" evidence="1">
    <location>
        <begin position="41"/>
        <end position="84"/>
    </location>
</feature>
<evidence type="ECO:0000256" key="1">
    <source>
        <dbReference type="SAM" id="MobiDB-lite"/>
    </source>
</evidence>
<dbReference type="AlphaFoldDB" id="A0A8H3UN56"/>
<comment type="caution">
    <text evidence="3">The sequence shown here is derived from an EMBL/GenBank/DDBJ whole genome shotgun (WGS) entry which is preliminary data.</text>
</comment>
<evidence type="ECO:0000313" key="6">
    <source>
        <dbReference type="Proteomes" id="UP000490939"/>
    </source>
</evidence>
<evidence type="ECO:0000313" key="3">
    <source>
        <dbReference type="EMBL" id="KAE9971719.1"/>
    </source>
</evidence>
<dbReference type="Proteomes" id="UP000490939">
    <property type="component" value="Unassembled WGS sequence"/>
</dbReference>
<proteinExistence type="predicted"/>
<keyword evidence="2" id="KW-0812">Transmembrane</keyword>
<protein>
    <submittedName>
        <fullName evidence="3">Uncharacterized protein</fullName>
    </submittedName>
</protein>
<feature type="compositionally biased region" description="Basic and acidic residues" evidence="1">
    <location>
        <begin position="61"/>
        <end position="71"/>
    </location>
</feature>
<gene>
    <name evidence="4" type="ORF">EG327_004397</name>
    <name evidence="3" type="ORF">EG328_005448</name>
</gene>
<keyword evidence="6" id="KW-1185">Reference proteome</keyword>
<feature type="compositionally biased region" description="Basic and acidic residues" evidence="1">
    <location>
        <begin position="42"/>
        <end position="53"/>
    </location>
</feature>
<dbReference type="Proteomes" id="UP000447873">
    <property type="component" value="Unassembled WGS sequence"/>
</dbReference>
<keyword evidence="2" id="KW-0472">Membrane</keyword>
<evidence type="ECO:0000313" key="5">
    <source>
        <dbReference type="Proteomes" id="UP000447873"/>
    </source>
</evidence>